<evidence type="ECO:0000313" key="3">
    <source>
        <dbReference type="Proteomes" id="UP000002499"/>
    </source>
</evidence>
<proteinExistence type="predicted"/>
<evidence type="ECO:0000256" key="1">
    <source>
        <dbReference type="SAM" id="MobiDB-lite"/>
    </source>
</evidence>
<gene>
    <name evidence="2" type="ORF">MAC_04989</name>
</gene>
<evidence type="ECO:0000313" key="2">
    <source>
        <dbReference type="EMBL" id="EFY88895.1"/>
    </source>
</evidence>
<dbReference type="eggNOG" id="ENOG502STGX">
    <property type="taxonomic scope" value="Eukaryota"/>
</dbReference>
<dbReference type="EMBL" id="GL698505">
    <property type="protein sequence ID" value="EFY88895.1"/>
    <property type="molecule type" value="Genomic_DNA"/>
</dbReference>
<dbReference type="KEGG" id="maw:19249300"/>
<protein>
    <submittedName>
        <fullName evidence="2">Uncharacterized protein</fullName>
    </submittedName>
</protein>
<dbReference type="AlphaFoldDB" id="E9E5B3"/>
<accession>E9E5B3</accession>
<keyword evidence="3" id="KW-1185">Reference proteome</keyword>
<organism evidence="3">
    <name type="scientific">Metarhizium acridum (strain CQMa 102)</name>
    <dbReference type="NCBI Taxonomy" id="655827"/>
    <lineage>
        <taxon>Eukaryota</taxon>
        <taxon>Fungi</taxon>
        <taxon>Dikarya</taxon>
        <taxon>Ascomycota</taxon>
        <taxon>Pezizomycotina</taxon>
        <taxon>Sordariomycetes</taxon>
        <taxon>Hypocreomycetidae</taxon>
        <taxon>Hypocreales</taxon>
        <taxon>Clavicipitaceae</taxon>
        <taxon>Metarhizium</taxon>
    </lineage>
</organism>
<dbReference type="OrthoDB" id="4939174at2759"/>
<dbReference type="Proteomes" id="UP000002499">
    <property type="component" value="Unassembled WGS sequence"/>
</dbReference>
<sequence length="336" mass="37713">MENQPPPASGTGPLSETPSDLENLSIIARCRRFPRFRVLVNPLFWTKLQVELLGCTFTRPHVAPPTLVMRGLDSGEVFRPVKTKDGKFSESFDMTTAVLPLLYDEKSDKAPLGLCCEPELNFGFGAYRDTSIPVFYFYLRNGLGLPTKPPVAYLDSDRLASWRRERCSRTFCASEFNSVGRSLAARKWRKLRSTFTEPLHDPYLVAVLIALAQEQWRAFATKPVTGVISKVLYSSEDTNFIHLYTANISSEFIRMLRDPFKTPSEPQHVSIRITAIPYEPHETLRDRLWALILSATSLEEVGTAEDLVVYKEPGPTTPPANSHLDESGPGVARDSC</sequence>
<dbReference type="HOGENOM" id="CLU_052068_0_0_1"/>
<name>E9E5B3_METAQ</name>
<dbReference type="InParanoid" id="E9E5B3"/>
<dbReference type="OMA" id="SWRRERC"/>
<reference evidence="2 3" key="1">
    <citation type="journal article" date="2011" name="PLoS Genet.">
        <title>Genome sequencing and comparative transcriptomics of the model entomopathogenic fungi Metarhizium anisopliae and M. acridum.</title>
        <authorList>
            <person name="Gao Q."/>
            <person name="Jin K."/>
            <person name="Ying S.H."/>
            <person name="Zhang Y."/>
            <person name="Xiao G."/>
            <person name="Shang Y."/>
            <person name="Duan Z."/>
            <person name="Hu X."/>
            <person name="Xie X.Q."/>
            <person name="Zhou G."/>
            <person name="Peng G."/>
            <person name="Luo Z."/>
            <person name="Huang W."/>
            <person name="Wang B."/>
            <person name="Fang W."/>
            <person name="Wang S."/>
            <person name="Zhong Y."/>
            <person name="Ma L.J."/>
            <person name="St Leger R.J."/>
            <person name="Zhao G.P."/>
            <person name="Pei Y."/>
            <person name="Feng M.G."/>
            <person name="Xia Y."/>
            <person name="Wang C."/>
        </authorList>
    </citation>
    <scope>NUCLEOTIDE SEQUENCE [LARGE SCALE GENOMIC DNA]</scope>
    <source>
        <strain evidence="2 3">CQMa 102</strain>
    </source>
</reference>
<feature type="region of interest" description="Disordered" evidence="1">
    <location>
        <begin position="311"/>
        <end position="336"/>
    </location>
</feature>
<dbReference type="GeneID" id="19249300"/>